<dbReference type="RefSeq" id="WP_184042060.1">
    <property type="nucleotide sequence ID" value="NZ_JACIGK010000001.1"/>
</dbReference>
<evidence type="ECO:0000256" key="6">
    <source>
        <dbReference type="ARBA" id="ARBA00033271"/>
    </source>
</evidence>
<dbReference type="EC" id="4.2.1.108" evidence="3 8"/>
<dbReference type="InterPro" id="IPR010462">
    <property type="entry name" value="Ectoine_synth"/>
</dbReference>
<keyword evidence="10" id="KW-1185">Reference proteome</keyword>
<dbReference type="EMBL" id="JACIGK010000001">
    <property type="protein sequence ID" value="MBB4264413.1"/>
    <property type="molecule type" value="Genomic_DNA"/>
</dbReference>
<evidence type="ECO:0000313" key="9">
    <source>
        <dbReference type="EMBL" id="MBB4264413.1"/>
    </source>
</evidence>
<comment type="caution">
    <text evidence="9">The sequence shown here is derived from an EMBL/GenBank/DDBJ whole genome shotgun (WGS) entry which is preliminary data.</text>
</comment>
<dbReference type="Proteomes" id="UP000554286">
    <property type="component" value="Unassembled WGS sequence"/>
</dbReference>
<dbReference type="GO" id="GO:0019491">
    <property type="term" value="P:ectoine biosynthetic process"/>
    <property type="evidence" value="ECO:0007669"/>
    <property type="project" value="UniProtKB-UniRule"/>
</dbReference>
<keyword evidence="5 8" id="KW-0456">Lyase</keyword>
<protein>
    <recommendedName>
        <fullName evidence="4 8">L-ectoine synthase</fullName>
        <ecNumber evidence="3 8">4.2.1.108</ecNumber>
    </recommendedName>
    <alternativeName>
        <fullName evidence="6 8">N-acetyldiaminobutyrate dehydratase</fullName>
    </alternativeName>
</protein>
<organism evidence="9 10">
    <name type="scientific">Roseospira visakhapatnamensis</name>
    <dbReference type="NCBI Taxonomy" id="390880"/>
    <lineage>
        <taxon>Bacteria</taxon>
        <taxon>Pseudomonadati</taxon>
        <taxon>Pseudomonadota</taxon>
        <taxon>Alphaproteobacteria</taxon>
        <taxon>Rhodospirillales</taxon>
        <taxon>Rhodospirillaceae</taxon>
        <taxon>Roseospira</taxon>
    </lineage>
</organism>
<evidence type="ECO:0000313" key="10">
    <source>
        <dbReference type="Proteomes" id="UP000554286"/>
    </source>
</evidence>
<dbReference type="PANTHER" id="PTHR39289:SF1">
    <property type="entry name" value="L-ECTOINE SYNTHASE"/>
    <property type="match status" value="1"/>
</dbReference>
<dbReference type="SUPFAM" id="SSF51182">
    <property type="entry name" value="RmlC-like cupins"/>
    <property type="match status" value="1"/>
</dbReference>
<dbReference type="AlphaFoldDB" id="A0A7W6R9L1"/>
<dbReference type="NCBIfam" id="NF009806">
    <property type="entry name" value="PRK13290.1"/>
    <property type="match status" value="1"/>
</dbReference>
<name>A0A7W6R9L1_9PROT</name>
<gene>
    <name evidence="8" type="primary">ectC</name>
    <name evidence="9" type="ORF">GGD89_000019</name>
</gene>
<dbReference type="InterPro" id="IPR011051">
    <property type="entry name" value="RmlC_Cupin_sf"/>
</dbReference>
<dbReference type="HAMAP" id="MF_01255">
    <property type="entry name" value="Ectoine_synth"/>
    <property type="match status" value="1"/>
</dbReference>
<comment type="pathway">
    <text evidence="1 8">Amine and polyamine biosynthesis; ectoine biosynthesis; L-ectoine from L-aspartate 4-semialdehyde: step 3/3.</text>
</comment>
<sequence>MIIKHLDDLLGTDAEVDGGTWISRRFLLRRDGMGFSLHDTIIKAGTETAIHYPHHLEAVYCVGGDGEIEDLATGAVHPLRDGSLYALDRHDRHIVRGGREDMRLVAVFNPPLTGREVHDEDGGFPLITEEDEAAAGAPA</sequence>
<evidence type="ECO:0000256" key="5">
    <source>
        <dbReference type="ARBA" id="ARBA00023239"/>
    </source>
</evidence>
<comment type="similarity">
    <text evidence="2 8">Belongs to the ectoine synthase family.</text>
</comment>
<evidence type="ECO:0000256" key="3">
    <source>
        <dbReference type="ARBA" id="ARBA00013192"/>
    </source>
</evidence>
<dbReference type="Gene3D" id="2.60.120.10">
    <property type="entry name" value="Jelly Rolls"/>
    <property type="match status" value="1"/>
</dbReference>
<dbReference type="PANTHER" id="PTHR39289">
    <property type="match status" value="1"/>
</dbReference>
<accession>A0A7W6R9L1</accession>
<dbReference type="InterPro" id="IPR014710">
    <property type="entry name" value="RmlC-like_jellyroll"/>
</dbReference>
<comment type="function">
    <text evidence="8">Catalyzes the circularization of gamma-N-acetyl-alpha,gamma-diaminobutyric acid (ADABA) to ectoine (1,4,5,6-tetrahydro-2-methyl-4-pyrimidine carboxylic acid), which is an excellent osmoprotectant.</text>
</comment>
<dbReference type="CDD" id="cd06978">
    <property type="entry name" value="cupin_EctC"/>
    <property type="match status" value="1"/>
</dbReference>
<proteinExistence type="inferred from homology"/>
<evidence type="ECO:0000256" key="8">
    <source>
        <dbReference type="HAMAP-Rule" id="MF_01255"/>
    </source>
</evidence>
<evidence type="ECO:0000256" key="2">
    <source>
        <dbReference type="ARBA" id="ARBA00009637"/>
    </source>
</evidence>
<comment type="catalytic activity">
    <reaction evidence="7 8">
        <text>(2S)-4-acetamido-2-aminobutanoate = L-ectoine + H2O</text>
        <dbReference type="Rhea" id="RHEA:17281"/>
        <dbReference type="ChEBI" id="CHEBI:15377"/>
        <dbReference type="ChEBI" id="CHEBI:58515"/>
        <dbReference type="ChEBI" id="CHEBI:58929"/>
        <dbReference type="EC" id="4.2.1.108"/>
    </reaction>
</comment>
<dbReference type="Pfam" id="PF06339">
    <property type="entry name" value="Ectoine_synth"/>
    <property type="match status" value="1"/>
</dbReference>
<dbReference type="UniPathway" id="UPA00067">
    <property type="reaction ID" value="UER00123"/>
</dbReference>
<evidence type="ECO:0000256" key="1">
    <source>
        <dbReference type="ARBA" id="ARBA00005181"/>
    </source>
</evidence>
<evidence type="ECO:0000256" key="7">
    <source>
        <dbReference type="ARBA" id="ARBA00048714"/>
    </source>
</evidence>
<dbReference type="GO" id="GO:0033990">
    <property type="term" value="F:ectoine synthase activity"/>
    <property type="evidence" value="ECO:0007669"/>
    <property type="project" value="UniProtKB-EC"/>
</dbReference>
<evidence type="ECO:0000256" key="4">
    <source>
        <dbReference type="ARBA" id="ARBA00019707"/>
    </source>
</evidence>
<reference evidence="9 10" key="1">
    <citation type="submission" date="2020-08" db="EMBL/GenBank/DDBJ databases">
        <title>Genome sequencing of Purple Non-Sulfur Bacteria from various extreme environments.</title>
        <authorList>
            <person name="Mayer M."/>
        </authorList>
    </citation>
    <scope>NUCLEOTIDE SEQUENCE [LARGE SCALE GENOMIC DNA]</scope>
    <source>
        <strain evidence="9 10">JA131</strain>
    </source>
</reference>